<dbReference type="AlphaFoldDB" id="A0A5J5BIN2"/>
<dbReference type="GO" id="GO:0004523">
    <property type="term" value="F:RNA-DNA hybrid ribonuclease activity"/>
    <property type="evidence" value="ECO:0007669"/>
    <property type="project" value="InterPro"/>
</dbReference>
<feature type="domain" description="RNase H type-1" evidence="1">
    <location>
        <begin position="47"/>
        <end position="115"/>
    </location>
</feature>
<keyword evidence="3" id="KW-1185">Reference proteome</keyword>
<protein>
    <recommendedName>
        <fullName evidence="1">RNase H type-1 domain-containing protein</fullName>
    </recommendedName>
</protein>
<gene>
    <name evidence="2" type="ORF">F0562_023771</name>
</gene>
<dbReference type="InterPro" id="IPR052929">
    <property type="entry name" value="RNase_H-like_EbsB-rel"/>
</dbReference>
<dbReference type="GO" id="GO:0003676">
    <property type="term" value="F:nucleic acid binding"/>
    <property type="evidence" value="ECO:0007669"/>
    <property type="project" value="InterPro"/>
</dbReference>
<sequence>MGRSGVTAKYGKKVVEGLGKTKVVASNGMKKVKEGTSLRLQWMKNKGLVFAKEIGIRDLVFESACRPLIFALASPVSELSVLGRLIDDIKLELVGFHSISFLYVRTEANSVAHAITAYVQSLDSEECWLEELPSTFSYMLYKHVAPTGNGS</sequence>
<dbReference type="OrthoDB" id="1905524at2759"/>
<evidence type="ECO:0000259" key="1">
    <source>
        <dbReference type="Pfam" id="PF13456"/>
    </source>
</evidence>
<dbReference type="PANTHER" id="PTHR47074">
    <property type="entry name" value="BNAC02G40300D PROTEIN"/>
    <property type="match status" value="1"/>
</dbReference>
<dbReference type="Proteomes" id="UP000325577">
    <property type="component" value="Linkage Group LG12"/>
</dbReference>
<proteinExistence type="predicted"/>
<reference evidence="2 3" key="1">
    <citation type="submission" date="2019-09" db="EMBL/GenBank/DDBJ databases">
        <title>A chromosome-level genome assembly of the Chinese tupelo Nyssa sinensis.</title>
        <authorList>
            <person name="Yang X."/>
            <person name="Kang M."/>
            <person name="Yang Y."/>
            <person name="Xiong H."/>
            <person name="Wang M."/>
            <person name="Zhang Z."/>
            <person name="Wang Z."/>
            <person name="Wu H."/>
            <person name="Ma T."/>
            <person name="Liu J."/>
            <person name="Xi Z."/>
        </authorList>
    </citation>
    <scope>NUCLEOTIDE SEQUENCE [LARGE SCALE GENOMIC DNA]</scope>
    <source>
        <strain evidence="2">J267</strain>
        <tissue evidence="2">Leaf</tissue>
    </source>
</reference>
<dbReference type="EMBL" id="CM018035">
    <property type="protein sequence ID" value="KAA8542619.1"/>
    <property type="molecule type" value="Genomic_DNA"/>
</dbReference>
<organism evidence="2 3">
    <name type="scientific">Nyssa sinensis</name>
    <dbReference type="NCBI Taxonomy" id="561372"/>
    <lineage>
        <taxon>Eukaryota</taxon>
        <taxon>Viridiplantae</taxon>
        <taxon>Streptophyta</taxon>
        <taxon>Embryophyta</taxon>
        <taxon>Tracheophyta</taxon>
        <taxon>Spermatophyta</taxon>
        <taxon>Magnoliopsida</taxon>
        <taxon>eudicotyledons</taxon>
        <taxon>Gunneridae</taxon>
        <taxon>Pentapetalae</taxon>
        <taxon>asterids</taxon>
        <taxon>Cornales</taxon>
        <taxon>Nyssaceae</taxon>
        <taxon>Nyssa</taxon>
    </lineage>
</organism>
<dbReference type="PANTHER" id="PTHR47074:SF48">
    <property type="entry name" value="POLYNUCLEOTIDYL TRANSFERASE, RIBONUCLEASE H-LIKE SUPERFAMILY PROTEIN"/>
    <property type="match status" value="1"/>
</dbReference>
<accession>A0A5J5BIN2</accession>
<dbReference type="CDD" id="cd06222">
    <property type="entry name" value="RNase_H_like"/>
    <property type="match status" value="1"/>
</dbReference>
<evidence type="ECO:0000313" key="3">
    <source>
        <dbReference type="Proteomes" id="UP000325577"/>
    </source>
</evidence>
<name>A0A5J5BIN2_9ASTE</name>
<dbReference type="Pfam" id="PF13456">
    <property type="entry name" value="RVT_3"/>
    <property type="match status" value="1"/>
</dbReference>
<dbReference type="InterPro" id="IPR044730">
    <property type="entry name" value="RNase_H-like_dom_plant"/>
</dbReference>
<dbReference type="InterPro" id="IPR002156">
    <property type="entry name" value="RNaseH_domain"/>
</dbReference>
<evidence type="ECO:0000313" key="2">
    <source>
        <dbReference type="EMBL" id="KAA8542619.1"/>
    </source>
</evidence>